<dbReference type="InterPro" id="IPR010982">
    <property type="entry name" value="Lambda_DNA-bd_dom_sf"/>
</dbReference>
<protein>
    <submittedName>
        <fullName evidence="5">Transcriptional regulator</fullName>
    </submittedName>
</protein>
<dbReference type="SUPFAM" id="SSF46689">
    <property type="entry name" value="Homeodomain-like"/>
    <property type="match status" value="1"/>
</dbReference>
<proteinExistence type="predicted"/>
<dbReference type="Pfam" id="PF00440">
    <property type="entry name" value="TetR_N"/>
    <property type="match status" value="1"/>
</dbReference>
<dbReference type="InterPro" id="IPR001387">
    <property type="entry name" value="Cro/C1-type_HTH"/>
</dbReference>
<dbReference type="SMART" id="SM00530">
    <property type="entry name" value="HTH_XRE"/>
    <property type="match status" value="1"/>
</dbReference>
<dbReference type="InterPro" id="IPR001647">
    <property type="entry name" value="HTH_TetR"/>
</dbReference>
<dbReference type="GO" id="GO:0003700">
    <property type="term" value="F:DNA-binding transcription factor activity"/>
    <property type="evidence" value="ECO:0007669"/>
    <property type="project" value="TreeGrafter"/>
</dbReference>
<reference evidence="5 6" key="1">
    <citation type="submission" date="2018-02" db="EMBL/GenBank/DDBJ databases">
        <title>8 Nocardia nova and 1 Nocardia cyriacigeorgica strain used for evolution to TMP-SMX.</title>
        <authorList>
            <person name="Mehta H."/>
            <person name="Weng J."/>
            <person name="Shamoo Y."/>
        </authorList>
    </citation>
    <scope>NUCLEOTIDE SEQUENCE [LARGE SCALE GENOMIC DNA]</scope>
    <source>
        <strain evidence="5 6">MDA3139</strain>
    </source>
</reference>
<dbReference type="PANTHER" id="PTHR30055">
    <property type="entry name" value="HTH-TYPE TRANSCRIPTIONAL REGULATOR RUTR"/>
    <property type="match status" value="1"/>
</dbReference>
<dbReference type="PROSITE" id="PS50943">
    <property type="entry name" value="HTH_CROC1"/>
    <property type="match status" value="1"/>
</dbReference>
<dbReference type="Pfam" id="PF13560">
    <property type="entry name" value="HTH_31"/>
    <property type="match status" value="1"/>
</dbReference>
<dbReference type="InterPro" id="IPR009057">
    <property type="entry name" value="Homeodomain-like_sf"/>
</dbReference>
<organism evidence="5 6">
    <name type="scientific">Nocardia nova</name>
    <dbReference type="NCBI Taxonomy" id="37330"/>
    <lineage>
        <taxon>Bacteria</taxon>
        <taxon>Bacillati</taxon>
        <taxon>Actinomycetota</taxon>
        <taxon>Actinomycetes</taxon>
        <taxon>Mycobacteriales</taxon>
        <taxon>Nocardiaceae</taxon>
        <taxon>Nocardia</taxon>
    </lineage>
</organism>
<sequence length="281" mass="31230">MAAQRSGGATDDRELLGRRLRQARQQKRLTIRDVAPKVGVSVGTWSAIENGLTRIDDGRLERAARLFDVDPRTLREPPSSRDTAGLSWRDFPPLELPPPLAGALEAFVELGYHGATIRDVADRAGMSVAGVYHHWATKQLLLVELLDLTMNDLTQRCRTARAEGDGPVERLERLVECLALYHTHRHELGFIGASEMRSVEEPHRARIASARRNVQHMVDDEVAEGCRRGLMNTPLPREAARAVVTLCTALPQWWSASGELPPEAIARQYTQFALDIVGAPR</sequence>
<dbReference type="PANTHER" id="PTHR30055:SF237">
    <property type="entry name" value="TRANSCRIPTIONAL REPRESSOR MCE3R"/>
    <property type="match status" value="1"/>
</dbReference>
<evidence type="ECO:0000259" key="3">
    <source>
        <dbReference type="PROSITE" id="PS50943"/>
    </source>
</evidence>
<dbReference type="Proteomes" id="UP000239874">
    <property type="component" value="Unassembled WGS sequence"/>
</dbReference>
<feature type="DNA-binding region" description="H-T-H motif" evidence="2">
    <location>
        <begin position="116"/>
        <end position="135"/>
    </location>
</feature>
<dbReference type="SUPFAM" id="SSF47413">
    <property type="entry name" value="lambda repressor-like DNA-binding domains"/>
    <property type="match status" value="1"/>
</dbReference>
<evidence type="ECO:0000256" key="2">
    <source>
        <dbReference type="PROSITE-ProRule" id="PRU00335"/>
    </source>
</evidence>
<dbReference type="PROSITE" id="PS50977">
    <property type="entry name" value="HTH_TETR_2"/>
    <property type="match status" value="1"/>
</dbReference>
<gene>
    <name evidence="5" type="ORF">C5E45_33510</name>
</gene>
<dbReference type="InterPro" id="IPR050109">
    <property type="entry name" value="HTH-type_TetR-like_transc_reg"/>
</dbReference>
<feature type="domain" description="HTH cro/C1-type" evidence="3">
    <location>
        <begin position="20"/>
        <end position="74"/>
    </location>
</feature>
<dbReference type="InterPro" id="IPR041490">
    <property type="entry name" value="KstR2_TetR_C"/>
</dbReference>
<dbReference type="Pfam" id="PF17932">
    <property type="entry name" value="TetR_C_24"/>
    <property type="match status" value="1"/>
</dbReference>
<dbReference type="Gene3D" id="1.10.260.40">
    <property type="entry name" value="lambda repressor-like DNA-binding domains"/>
    <property type="match status" value="1"/>
</dbReference>
<dbReference type="SUPFAM" id="SSF48498">
    <property type="entry name" value="Tetracyclin repressor-like, C-terminal domain"/>
    <property type="match status" value="1"/>
</dbReference>
<dbReference type="EMBL" id="PSZC01000042">
    <property type="protein sequence ID" value="PPJ31051.1"/>
    <property type="molecule type" value="Genomic_DNA"/>
</dbReference>
<evidence type="ECO:0000313" key="5">
    <source>
        <dbReference type="EMBL" id="PPJ31051.1"/>
    </source>
</evidence>
<dbReference type="Gene3D" id="1.10.357.10">
    <property type="entry name" value="Tetracycline Repressor, domain 2"/>
    <property type="match status" value="1"/>
</dbReference>
<dbReference type="CDD" id="cd00093">
    <property type="entry name" value="HTH_XRE"/>
    <property type="match status" value="1"/>
</dbReference>
<comment type="caution">
    <text evidence="5">The sequence shown here is derived from an EMBL/GenBank/DDBJ whole genome shotgun (WGS) entry which is preliminary data.</text>
</comment>
<feature type="domain" description="HTH tetR-type" evidence="4">
    <location>
        <begin position="93"/>
        <end position="153"/>
    </location>
</feature>
<dbReference type="AlphaFoldDB" id="A0A2S6AB89"/>
<evidence type="ECO:0000313" key="6">
    <source>
        <dbReference type="Proteomes" id="UP000239874"/>
    </source>
</evidence>
<dbReference type="GO" id="GO:0000976">
    <property type="term" value="F:transcription cis-regulatory region binding"/>
    <property type="evidence" value="ECO:0007669"/>
    <property type="project" value="TreeGrafter"/>
</dbReference>
<dbReference type="OrthoDB" id="1669699at2"/>
<keyword evidence="1 2" id="KW-0238">DNA-binding</keyword>
<dbReference type="InterPro" id="IPR036271">
    <property type="entry name" value="Tet_transcr_reg_TetR-rel_C_sf"/>
</dbReference>
<evidence type="ECO:0000256" key="1">
    <source>
        <dbReference type="ARBA" id="ARBA00023125"/>
    </source>
</evidence>
<dbReference type="PRINTS" id="PR00455">
    <property type="entry name" value="HTHTETR"/>
</dbReference>
<name>A0A2S6AB89_9NOCA</name>
<accession>A0A2S6AB89</accession>
<evidence type="ECO:0000259" key="4">
    <source>
        <dbReference type="PROSITE" id="PS50977"/>
    </source>
</evidence>